<dbReference type="Proteomes" id="UP000298111">
    <property type="component" value="Unassembled WGS sequence"/>
</dbReference>
<comment type="caution">
    <text evidence="1">The sequence shown here is derived from an EMBL/GenBank/DDBJ whole genome shotgun (WGS) entry which is preliminary data.</text>
</comment>
<name>A0A8H1L9K9_9ACTN</name>
<gene>
    <name evidence="1" type="ORF">D8771_21715</name>
</gene>
<dbReference type="GeneID" id="75180797"/>
<organism evidence="1 2">
    <name type="scientific">Streptomyces albus</name>
    <dbReference type="NCBI Taxonomy" id="1888"/>
    <lineage>
        <taxon>Bacteria</taxon>
        <taxon>Bacillati</taxon>
        <taxon>Actinomycetota</taxon>
        <taxon>Actinomycetes</taxon>
        <taxon>Kitasatosporales</taxon>
        <taxon>Streptomycetaceae</taxon>
        <taxon>Streptomyces</taxon>
    </lineage>
</organism>
<dbReference type="RefSeq" id="WP_135567308.1">
    <property type="nucleotide sequence ID" value="NZ_CP103060.1"/>
</dbReference>
<reference evidence="1 2" key="1">
    <citation type="submission" date="2018-10" db="EMBL/GenBank/DDBJ databases">
        <title>Isolation of pseudouridimycin from Streptomyces albus DSM 40763.</title>
        <authorList>
            <person name="Rosenqvist P."/>
            <person name="Metsae-Ketelae M."/>
            <person name="Virta P."/>
        </authorList>
    </citation>
    <scope>NUCLEOTIDE SEQUENCE [LARGE SCALE GENOMIC DNA]</scope>
    <source>
        <strain evidence="1 2">DSM 40763</strain>
    </source>
</reference>
<dbReference type="SUPFAM" id="SSF51735">
    <property type="entry name" value="NAD(P)-binding Rossmann-fold domains"/>
    <property type="match status" value="1"/>
</dbReference>
<dbReference type="EMBL" id="RCIY01000069">
    <property type="protein sequence ID" value="TGG80424.1"/>
    <property type="molecule type" value="Genomic_DNA"/>
</dbReference>
<dbReference type="InterPro" id="IPR036291">
    <property type="entry name" value="NAD(P)-bd_dom_sf"/>
</dbReference>
<proteinExistence type="predicted"/>
<sequence>MLRPFIVGLGRSGAGLHLKALKDLAAGAASGEEAPFSRPPLAWDPRPEAGHGLTGLTVAASLAAAARLTEPDRAVVHLCTPPEARAEVLEELAVSGFTRFLVEKPLACDPAQLDQLVRLREKYRLHMTAVAHWLAAELTRRLHRLVTDRTLGTLLGIEVAQHKPRFTRTLATEGHPTAFDVEVPHSLGVVLHLAGPAELVTAHCTDMVCDGTVVPHMGRAALTLRHHSGVRTEIVSDLGSPVRQRTFTLRFTHGTATAHYPISEQDHHAQLILTGAVESHDVFHDEALTAFLRQTYERFAAGEVTDFAHHHAVARLLCEAKAHCRADDAPAPSRGPR</sequence>
<dbReference type="Gene3D" id="3.30.360.10">
    <property type="entry name" value="Dihydrodipicolinate Reductase, domain 2"/>
    <property type="match status" value="1"/>
</dbReference>
<evidence type="ECO:0000313" key="2">
    <source>
        <dbReference type="Proteomes" id="UP000298111"/>
    </source>
</evidence>
<evidence type="ECO:0000313" key="1">
    <source>
        <dbReference type="EMBL" id="TGG80424.1"/>
    </source>
</evidence>
<dbReference type="AlphaFoldDB" id="A0A8H1L9K9"/>
<protein>
    <recommendedName>
        <fullName evidence="3">Gfo/Idh/MocA-like oxidoreductase N-terminal domain-containing protein</fullName>
    </recommendedName>
</protein>
<evidence type="ECO:0008006" key="3">
    <source>
        <dbReference type="Google" id="ProtNLM"/>
    </source>
</evidence>
<accession>A0A8H1L9K9</accession>
<dbReference type="Gene3D" id="3.40.50.720">
    <property type="entry name" value="NAD(P)-binding Rossmann-like Domain"/>
    <property type="match status" value="1"/>
</dbReference>